<dbReference type="RefSeq" id="WP_188825977.1">
    <property type="nucleotide sequence ID" value="NZ_BMHH01000023.1"/>
</dbReference>
<dbReference type="Proteomes" id="UP000646478">
    <property type="component" value="Unassembled WGS sequence"/>
</dbReference>
<reference evidence="2" key="1">
    <citation type="journal article" date="2014" name="Int. J. Syst. Evol. Microbiol.">
        <title>Complete genome sequence of Corynebacterium casei LMG S-19264T (=DSM 44701T), isolated from a smear-ripened cheese.</title>
        <authorList>
            <consortium name="US DOE Joint Genome Institute (JGI-PGF)"/>
            <person name="Walter F."/>
            <person name="Albersmeier A."/>
            <person name="Kalinowski J."/>
            <person name="Ruckert C."/>
        </authorList>
    </citation>
    <scope>NUCLEOTIDE SEQUENCE</scope>
    <source>
        <strain evidence="2">CGMCC 1.15082</strain>
    </source>
</reference>
<feature type="signal peptide" evidence="1">
    <location>
        <begin position="1"/>
        <end position="21"/>
    </location>
</feature>
<evidence type="ECO:0008006" key="4">
    <source>
        <dbReference type="Google" id="ProtNLM"/>
    </source>
</evidence>
<gene>
    <name evidence="2" type="ORF">GCM10011491_40210</name>
</gene>
<feature type="chain" id="PRO_5037757537" description="DUF1344 domain-containing protein" evidence="1">
    <location>
        <begin position="22"/>
        <end position="83"/>
    </location>
</feature>
<dbReference type="AlphaFoldDB" id="A0A916SQ49"/>
<evidence type="ECO:0000256" key="1">
    <source>
        <dbReference type="SAM" id="SignalP"/>
    </source>
</evidence>
<sequence length="83" mass="9315">MQIFIALLFVFVSLFSTIAMADDAQGKITHIDEDSNTITLDDGNIYKLPGEFDYSAINEGMNVALSYDVVDKDRFITDIEETE</sequence>
<keyword evidence="3" id="KW-1185">Reference proteome</keyword>
<organism evidence="2 3">
    <name type="scientific">Brucella endophytica</name>
    <dbReference type="NCBI Taxonomy" id="1963359"/>
    <lineage>
        <taxon>Bacteria</taxon>
        <taxon>Pseudomonadati</taxon>
        <taxon>Pseudomonadota</taxon>
        <taxon>Alphaproteobacteria</taxon>
        <taxon>Hyphomicrobiales</taxon>
        <taxon>Brucellaceae</taxon>
        <taxon>Brucella/Ochrobactrum group</taxon>
        <taxon>Brucella</taxon>
    </lineage>
</organism>
<evidence type="ECO:0000313" key="3">
    <source>
        <dbReference type="Proteomes" id="UP000646478"/>
    </source>
</evidence>
<proteinExistence type="predicted"/>
<dbReference type="InterPro" id="IPR009780">
    <property type="entry name" value="DUF1344"/>
</dbReference>
<accession>A0A916SQ49</accession>
<keyword evidence="1" id="KW-0732">Signal</keyword>
<comment type="caution">
    <text evidence="2">The sequence shown here is derived from an EMBL/GenBank/DDBJ whole genome shotgun (WGS) entry which is preliminary data.</text>
</comment>
<evidence type="ECO:0000313" key="2">
    <source>
        <dbReference type="EMBL" id="GGB08089.1"/>
    </source>
</evidence>
<protein>
    <recommendedName>
        <fullName evidence="4">DUF1344 domain-containing protein</fullName>
    </recommendedName>
</protein>
<reference evidence="2" key="2">
    <citation type="submission" date="2020-09" db="EMBL/GenBank/DDBJ databases">
        <authorList>
            <person name="Sun Q."/>
            <person name="Zhou Y."/>
        </authorList>
    </citation>
    <scope>NUCLEOTIDE SEQUENCE</scope>
    <source>
        <strain evidence="2">CGMCC 1.15082</strain>
    </source>
</reference>
<name>A0A916SQ49_9HYPH</name>
<dbReference type="EMBL" id="BMHH01000023">
    <property type="protein sequence ID" value="GGB08089.1"/>
    <property type="molecule type" value="Genomic_DNA"/>
</dbReference>
<dbReference type="Pfam" id="PF07076">
    <property type="entry name" value="DUF1344"/>
    <property type="match status" value="1"/>
</dbReference>